<organism evidence="3 5">
    <name type="scientific">Eisenbergiella tayi</name>
    <dbReference type="NCBI Taxonomy" id="1432052"/>
    <lineage>
        <taxon>Bacteria</taxon>
        <taxon>Bacillati</taxon>
        <taxon>Bacillota</taxon>
        <taxon>Clostridia</taxon>
        <taxon>Lachnospirales</taxon>
        <taxon>Lachnospiraceae</taxon>
        <taxon>Eisenbergiella</taxon>
    </lineage>
</organism>
<sequence>MLVSEIKEVIKEYPEEDLRLLIVELYKAMPQKKMRPRGETRERIRQMHSRKSAFKKGMGMLL</sequence>
<dbReference type="Proteomes" id="UP000094067">
    <property type="component" value="Unassembled WGS sequence"/>
</dbReference>
<reference evidence="4 5" key="1">
    <citation type="submission" date="2016-07" db="EMBL/GenBank/DDBJ databases">
        <title>Characterization of isolates of Eisenbergiella tayi derived from blood cultures, using whole genome sequencing.</title>
        <authorList>
            <person name="Burdz T."/>
            <person name="Wiebe D."/>
            <person name="Huynh C."/>
            <person name="Bernard K."/>
        </authorList>
    </citation>
    <scope>NUCLEOTIDE SEQUENCE [LARGE SCALE GENOMIC DNA]</scope>
    <source>
        <strain evidence="2 4">NML 110608</strain>
        <strain evidence="3 5">NML 120489</strain>
    </source>
</reference>
<dbReference type="RefSeq" id="WP_009254707.1">
    <property type="nucleotide sequence ID" value="NZ_CABMHK010000018.1"/>
</dbReference>
<evidence type="ECO:0000256" key="1">
    <source>
        <dbReference type="SAM" id="MobiDB-lite"/>
    </source>
</evidence>
<evidence type="ECO:0000313" key="3">
    <source>
        <dbReference type="EMBL" id="ODM09278.1"/>
    </source>
</evidence>
<dbReference type="AlphaFoldDB" id="A0A1E3AKI7"/>
<protein>
    <submittedName>
        <fullName evidence="3">Uncharacterized protein</fullName>
    </submittedName>
</protein>
<dbReference type="GeneID" id="29728077"/>
<dbReference type="EMBL" id="MCGI01000005">
    <property type="protein sequence ID" value="ODM09278.1"/>
    <property type="molecule type" value="Genomic_DNA"/>
</dbReference>
<gene>
    <name evidence="3" type="ORF">BEH84_05028</name>
    <name evidence="2" type="ORF">BEI61_05624</name>
</gene>
<feature type="region of interest" description="Disordered" evidence="1">
    <location>
        <begin position="32"/>
        <end position="62"/>
    </location>
</feature>
<evidence type="ECO:0000313" key="2">
    <source>
        <dbReference type="EMBL" id="ODM02462.1"/>
    </source>
</evidence>
<proteinExistence type="predicted"/>
<name>A0A1E3AKI7_9FIRM</name>
<dbReference type="Proteomes" id="UP000095003">
    <property type="component" value="Unassembled WGS sequence"/>
</dbReference>
<evidence type="ECO:0000313" key="5">
    <source>
        <dbReference type="Proteomes" id="UP000095003"/>
    </source>
</evidence>
<comment type="caution">
    <text evidence="3">The sequence shown here is derived from an EMBL/GenBank/DDBJ whole genome shotgun (WGS) entry which is preliminary data.</text>
</comment>
<dbReference type="EMBL" id="MCGH01000004">
    <property type="protein sequence ID" value="ODM02462.1"/>
    <property type="molecule type" value="Genomic_DNA"/>
</dbReference>
<evidence type="ECO:0000313" key="4">
    <source>
        <dbReference type="Proteomes" id="UP000094067"/>
    </source>
</evidence>
<feature type="compositionally biased region" description="Basic and acidic residues" evidence="1">
    <location>
        <begin position="36"/>
        <end position="45"/>
    </location>
</feature>
<accession>A0A1E3AKI7</accession>